<dbReference type="AlphaFoldDB" id="A0A1D9Q5M7"/>
<dbReference type="OrthoDB" id="1606438at2759"/>
<evidence type="ECO:0000259" key="4">
    <source>
        <dbReference type="Pfam" id="PF00891"/>
    </source>
</evidence>
<gene>
    <name evidence="5" type="ORF">sscle_06g050400</name>
</gene>
<evidence type="ECO:0000256" key="3">
    <source>
        <dbReference type="ARBA" id="ARBA00022691"/>
    </source>
</evidence>
<dbReference type="SUPFAM" id="SSF46785">
    <property type="entry name" value="Winged helix' DNA-binding domain"/>
    <property type="match status" value="1"/>
</dbReference>
<dbReference type="Pfam" id="PF00891">
    <property type="entry name" value="Methyltransf_2"/>
    <property type="match status" value="1"/>
</dbReference>
<keyword evidence="3" id="KW-0949">S-adenosyl-L-methionine</keyword>
<dbReference type="PROSITE" id="PS51683">
    <property type="entry name" value="SAM_OMT_II"/>
    <property type="match status" value="1"/>
</dbReference>
<dbReference type="Gene3D" id="1.10.10.10">
    <property type="entry name" value="Winged helix-like DNA-binding domain superfamily/Winged helix DNA-binding domain"/>
    <property type="match status" value="1"/>
</dbReference>
<dbReference type="InterPro" id="IPR036390">
    <property type="entry name" value="WH_DNA-bd_sf"/>
</dbReference>
<dbReference type="GO" id="GO:0008171">
    <property type="term" value="F:O-methyltransferase activity"/>
    <property type="evidence" value="ECO:0007669"/>
    <property type="project" value="InterPro"/>
</dbReference>
<name>A0A1D9Q5M7_SCLS1</name>
<dbReference type="SUPFAM" id="SSF53335">
    <property type="entry name" value="S-adenosyl-L-methionine-dependent methyltransferases"/>
    <property type="match status" value="1"/>
</dbReference>
<proteinExistence type="predicted"/>
<dbReference type="InterPro" id="IPR016461">
    <property type="entry name" value="COMT-like"/>
</dbReference>
<evidence type="ECO:0000313" key="5">
    <source>
        <dbReference type="EMBL" id="APA10270.1"/>
    </source>
</evidence>
<dbReference type="PANTHER" id="PTHR43712">
    <property type="entry name" value="PUTATIVE (AFU_ORTHOLOGUE AFUA_4G14580)-RELATED"/>
    <property type="match status" value="1"/>
</dbReference>
<dbReference type="Proteomes" id="UP000177798">
    <property type="component" value="Chromosome 6"/>
</dbReference>
<evidence type="ECO:0000256" key="2">
    <source>
        <dbReference type="ARBA" id="ARBA00022679"/>
    </source>
</evidence>
<dbReference type="Gene3D" id="3.40.50.150">
    <property type="entry name" value="Vaccinia Virus protein VP39"/>
    <property type="match status" value="1"/>
</dbReference>
<dbReference type="PANTHER" id="PTHR43712:SF12">
    <property type="entry name" value="STERIGMATOCYSTIN 8-O-METHYLTRANSFERASE"/>
    <property type="match status" value="1"/>
</dbReference>
<keyword evidence="1" id="KW-0489">Methyltransferase</keyword>
<keyword evidence="2" id="KW-0808">Transferase</keyword>
<dbReference type="CDD" id="cd02440">
    <property type="entry name" value="AdoMet_MTases"/>
    <property type="match status" value="1"/>
</dbReference>
<evidence type="ECO:0000256" key="1">
    <source>
        <dbReference type="ARBA" id="ARBA00022603"/>
    </source>
</evidence>
<evidence type="ECO:0000313" key="6">
    <source>
        <dbReference type="Proteomes" id="UP000177798"/>
    </source>
</evidence>
<dbReference type="VEuPathDB" id="FungiDB:sscle_06g050400"/>
<organism evidence="5 6">
    <name type="scientific">Sclerotinia sclerotiorum (strain ATCC 18683 / 1980 / Ss-1)</name>
    <name type="common">White mold</name>
    <name type="synonym">Whetzelinia sclerotiorum</name>
    <dbReference type="NCBI Taxonomy" id="665079"/>
    <lineage>
        <taxon>Eukaryota</taxon>
        <taxon>Fungi</taxon>
        <taxon>Dikarya</taxon>
        <taxon>Ascomycota</taxon>
        <taxon>Pezizomycotina</taxon>
        <taxon>Leotiomycetes</taxon>
        <taxon>Helotiales</taxon>
        <taxon>Sclerotiniaceae</taxon>
        <taxon>Sclerotinia</taxon>
    </lineage>
</organism>
<dbReference type="EMBL" id="CP017819">
    <property type="protein sequence ID" value="APA10270.1"/>
    <property type="molecule type" value="Genomic_DNA"/>
</dbReference>
<dbReference type="GO" id="GO:0032259">
    <property type="term" value="P:methylation"/>
    <property type="evidence" value="ECO:0007669"/>
    <property type="project" value="UniProtKB-KW"/>
</dbReference>
<dbReference type="InterPro" id="IPR029063">
    <property type="entry name" value="SAM-dependent_MTases_sf"/>
</dbReference>
<sequence>MASTSQITILATTIFESTAILNEYFLSKNLPMPSFDISGPPQILIPFHEKRVAAAYAEVLRATMELHHLILGPTAMLMSTSAMDSVSLQFIYAYDMANTFPIDGEATFEQISEKCGLNLIDTRRVLGYAMTNHIFKEVRPGVVAHTAASKLLATDPMLTDYVGIVVEERFQAAAHTVEAVQKFGCAKEPNQTGYSIGHRTTKGFYEDLEAHPSRSKRFANAMSAFTSRTEVSYLFESYDWRGLESATIVDVGGGYGPISISLATNFSALNFIVQDLAAAIADGPAYVPADISDRISFMTYDMLTPQTIRNIDVIFFRAVFHNWTDHYCVKILRNQIPALKKGSRLLIVEPLLVESGELPWHEERRLRTMNLNMLSYFGSHEKSMEDWREIFREADERFEVKNAVKLGDSLTSILEVLWKGE</sequence>
<feature type="domain" description="O-methyltransferase C-terminal" evidence="4">
    <location>
        <begin position="204"/>
        <end position="394"/>
    </location>
</feature>
<reference evidence="6" key="1">
    <citation type="journal article" date="2017" name="Genome Biol. Evol.">
        <title>The complete genome sequence of the phytopathogenic fungus Sclerotinia sclerotiorum reveals insights into the genome architecture of broad host range pathogens.</title>
        <authorList>
            <person name="Derbyshire M."/>
            <person name="Denton-Giles M."/>
            <person name="Hegedus D."/>
            <person name="Seifbarghy S."/>
            <person name="Rollins J."/>
            <person name="van Kan J."/>
            <person name="Seidl M.F."/>
            <person name="Faino L."/>
            <person name="Mbengue M."/>
            <person name="Navaud O."/>
            <person name="Raffaele S."/>
            <person name="Hammond-Kosack K."/>
            <person name="Heard S."/>
            <person name="Oliver R."/>
        </authorList>
    </citation>
    <scope>NUCLEOTIDE SEQUENCE [LARGE SCALE GENOMIC DNA]</scope>
    <source>
        <strain evidence="6">ATCC 18683 / 1980 / Ss-1</strain>
    </source>
</reference>
<dbReference type="InterPro" id="IPR036388">
    <property type="entry name" value="WH-like_DNA-bd_sf"/>
</dbReference>
<accession>A0A1D9Q5M7</accession>
<dbReference type="InterPro" id="IPR001077">
    <property type="entry name" value="COMT_C"/>
</dbReference>
<protein>
    <recommendedName>
        <fullName evidence="4">O-methyltransferase C-terminal domain-containing protein</fullName>
    </recommendedName>
</protein>